<evidence type="ECO:0000256" key="2">
    <source>
        <dbReference type="SAM" id="Phobius"/>
    </source>
</evidence>
<protein>
    <submittedName>
        <fullName evidence="3">Uncharacterized protein</fullName>
    </submittedName>
</protein>
<dbReference type="EMBL" id="JBCGDC010000147">
    <property type="protein sequence ID" value="MFB6397490.1"/>
    <property type="molecule type" value="Genomic_DNA"/>
</dbReference>
<evidence type="ECO:0000313" key="4">
    <source>
        <dbReference type="Proteomes" id="UP001582793"/>
    </source>
</evidence>
<evidence type="ECO:0000313" key="3">
    <source>
        <dbReference type="EMBL" id="MFB6397490.1"/>
    </source>
</evidence>
<evidence type="ECO:0000256" key="1">
    <source>
        <dbReference type="SAM" id="MobiDB-lite"/>
    </source>
</evidence>
<feature type="region of interest" description="Disordered" evidence="1">
    <location>
        <begin position="1"/>
        <end position="45"/>
    </location>
</feature>
<feature type="transmembrane region" description="Helical" evidence="2">
    <location>
        <begin position="52"/>
        <end position="75"/>
    </location>
</feature>
<proteinExistence type="predicted"/>
<dbReference type="Proteomes" id="UP001582793">
    <property type="component" value="Unassembled WGS sequence"/>
</dbReference>
<feature type="compositionally biased region" description="Pro residues" evidence="1">
    <location>
        <begin position="32"/>
        <end position="42"/>
    </location>
</feature>
<keyword evidence="4" id="KW-1185">Reference proteome</keyword>
<dbReference type="RefSeq" id="WP_375736572.1">
    <property type="nucleotide sequence ID" value="NZ_JBCGDC010000147.1"/>
</dbReference>
<sequence>MSAEPPPPQQPRSSSGPDWSAGAVTRLTVPAQAPPSPPPPPADRSGADRRRLWLFGGAAAAVLVVGLVVVLVMALSGNPDPFRPDPGPVVDARPPLAKLCPAPTGSPPADPAPAEPLPPVIGNRTVDTEAGISYRAYDAPWQPWNTVWSAGSLEVPYKVGQHFVTERQYNGFSDYHASILSAAVPAADNDALSVNIECVGRQVAADVRAEYYPQPNRMEMIRDERAVVGGRPAWVTVFRLHFTQPGLRATNELAAVALIDVGRPTAAILYISIPGTHRQYDYVVDDALASVRPL</sequence>
<comment type="caution">
    <text evidence="3">The sequence shown here is derived from an EMBL/GenBank/DDBJ whole genome shotgun (WGS) entry which is preliminary data.</text>
</comment>
<keyword evidence="2" id="KW-0472">Membrane</keyword>
<gene>
    <name evidence="3" type="ORF">AAFH96_31020</name>
</gene>
<organism evidence="3 4">
    <name type="scientific">Polymorphospora lycopeni</name>
    <dbReference type="NCBI Taxonomy" id="3140240"/>
    <lineage>
        <taxon>Bacteria</taxon>
        <taxon>Bacillati</taxon>
        <taxon>Actinomycetota</taxon>
        <taxon>Actinomycetes</taxon>
        <taxon>Micromonosporales</taxon>
        <taxon>Micromonosporaceae</taxon>
        <taxon>Polymorphospora</taxon>
    </lineage>
</organism>
<feature type="compositionally biased region" description="Pro residues" evidence="1">
    <location>
        <begin position="1"/>
        <end position="10"/>
    </location>
</feature>
<reference evidence="3 4" key="1">
    <citation type="submission" date="2024-04" db="EMBL/GenBank/DDBJ databases">
        <title>Polymorphospora sp. isolated from Baiyangdian Lake in Xiong'an New Area.</title>
        <authorList>
            <person name="Zhang X."/>
            <person name="Liu J."/>
        </authorList>
    </citation>
    <scope>NUCLEOTIDE SEQUENCE [LARGE SCALE GENOMIC DNA]</scope>
    <source>
        <strain evidence="3 4">2-325</strain>
    </source>
</reference>
<name>A0ABV5CZQ7_9ACTN</name>
<keyword evidence="2" id="KW-1133">Transmembrane helix</keyword>
<accession>A0ABV5CZQ7</accession>
<keyword evidence="2" id="KW-0812">Transmembrane</keyword>